<feature type="compositionally biased region" description="Basic and acidic residues" evidence="2">
    <location>
        <begin position="1083"/>
        <end position="1103"/>
    </location>
</feature>
<keyword evidence="4" id="KW-1185">Reference proteome</keyword>
<feature type="compositionally biased region" description="Low complexity" evidence="2">
    <location>
        <begin position="354"/>
        <end position="367"/>
    </location>
</feature>
<dbReference type="PANTHER" id="PTHR14332:SF3">
    <property type="entry name" value="DISRUPTED IN SCHIZOPHRENIA 1 PROTEIN"/>
    <property type="match status" value="1"/>
</dbReference>
<dbReference type="GO" id="GO:0005874">
    <property type="term" value="C:microtubule"/>
    <property type="evidence" value="ECO:0007669"/>
    <property type="project" value="TreeGrafter"/>
</dbReference>
<feature type="compositionally biased region" description="Polar residues" evidence="2">
    <location>
        <begin position="422"/>
        <end position="432"/>
    </location>
</feature>
<feature type="region of interest" description="Disordered" evidence="2">
    <location>
        <begin position="33"/>
        <end position="116"/>
    </location>
</feature>
<feature type="compositionally biased region" description="Basic and acidic residues" evidence="2">
    <location>
        <begin position="818"/>
        <end position="837"/>
    </location>
</feature>
<evidence type="ECO:0000256" key="2">
    <source>
        <dbReference type="SAM" id="MobiDB-lite"/>
    </source>
</evidence>
<name>D7FWK2_ECTSI</name>
<protein>
    <recommendedName>
        <fullName evidence="5">UVR domain-containing protein</fullName>
    </recommendedName>
</protein>
<dbReference type="PANTHER" id="PTHR14332">
    <property type="entry name" value="DISRUPTED IN SCHIZOPHRENIA 1 PROTEIN"/>
    <property type="match status" value="1"/>
</dbReference>
<dbReference type="GO" id="GO:0005815">
    <property type="term" value="C:microtubule organizing center"/>
    <property type="evidence" value="ECO:0007669"/>
    <property type="project" value="TreeGrafter"/>
</dbReference>
<feature type="region of interest" description="Disordered" evidence="2">
    <location>
        <begin position="572"/>
        <end position="594"/>
    </location>
</feature>
<feature type="region of interest" description="Disordered" evidence="2">
    <location>
        <begin position="345"/>
        <end position="487"/>
    </location>
</feature>
<dbReference type="GO" id="GO:0045111">
    <property type="term" value="C:intermediate filament cytoskeleton"/>
    <property type="evidence" value="ECO:0007669"/>
    <property type="project" value="TreeGrafter"/>
</dbReference>
<dbReference type="eggNOG" id="ENOG502QWH7">
    <property type="taxonomic scope" value="Eukaryota"/>
</dbReference>
<evidence type="ECO:0000313" key="3">
    <source>
        <dbReference type="EMBL" id="CBJ32090.1"/>
    </source>
</evidence>
<feature type="coiled-coil region" evidence="1">
    <location>
        <begin position="908"/>
        <end position="959"/>
    </location>
</feature>
<feature type="region of interest" description="Disordered" evidence="2">
    <location>
        <begin position="1160"/>
        <end position="1281"/>
    </location>
</feature>
<feature type="compositionally biased region" description="Low complexity" evidence="2">
    <location>
        <begin position="163"/>
        <end position="201"/>
    </location>
</feature>
<gene>
    <name evidence="3" type="ORF">Esi_0307_0014</name>
</gene>
<feature type="coiled-coil region" evidence="1">
    <location>
        <begin position="1111"/>
        <end position="1138"/>
    </location>
</feature>
<dbReference type="EMBL" id="FN649760">
    <property type="protein sequence ID" value="CBJ32090.1"/>
    <property type="molecule type" value="Genomic_DNA"/>
</dbReference>
<keyword evidence="1" id="KW-0175">Coiled coil</keyword>
<dbReference type="InterPro" id="IPR026081">
    <property type="entry name" value="DISC1"/>
</dbReference>
<evidence type="ECO:0000256" key="1">
    <source>
        <dbReference type="SAM" id="Coils"/>
    </source>
</evidence>
<feature type="compositionally biased region" description="Gly residues" evidence="2">
    <location>
        <begin position="283"/>
        <end position="294"/>
    </location>
</feature>
<dbReference type="OrthoDB" id="10637993at2759"/>
<organism evidence="3 4">
    <name type="scientific">Ectocarpus siliculosus</name>
    <name type="common">Brown alga</name>
    <name type="synonym">Conferva siliculosa</name>
    <dbReference type="NCBI Taxonomy" id="2880"/>
    <lineage>
        <taxon>Eukaryota</taxon>
        <taxon>Sar</taxon>
        <taxon>Stramenopiles</taxon>
        <taxon>Ochrophyta</taxon>
        <taxon>PX clade</taxon>
        <taxon>Phaeophyceae</taxon>
        <taxon>Ectocarpales</taxon>
        <taxon>Ectocarpaceae</taxon>
        <taxon>Ectocarpus</taxon>
    </lineage>
</organism>
<reference evidence="3 4" key="1">
    <citation type="journal article" date="2010" name="Nature">
        <title>The Ectocarpus genome and the independent evolution of multicellularity in brown algae.</title>
        <authorList>
            <person name="Cock J.M."/>
            <person name="Sterck L."/>
            <person name="Rouze P."/>
            <person name="Scornet D."/>
            <person name="Allen A.E."/>
            <person name="Amoutzias G."/>
            <person name="Anthouard V."/>
            <person name="Artiguenave F."/>
            <person name="Aury J.M."/>
            <person name="Badger J.H."/>
            <person name="Beszteri B."/>
            <person name="Billiau K."/>
            <person name="Bonnet E."/>
            <person name="Bothwell J.H."/>
            <person name="Bowler C."/>
            <person name="Boyen C."/>
            <person name="Brownlee C."/>
            <person name="Carrano C.J."/>
            <person name="Charrier B."/>
            <person name="Cho G.Y."/>
            <person name="Coelho S.M."/>
            <person name="Collen J."/>
            <person name="Corre E."/>
            <person name="Da Silva C."/>
            <person name="Delage L."/>
            <person name="Delaroque N."/>
            <person name="Dittami S.M."/>
            <person name="Doulbeau S."/>
            <person name="Elias M."/>
            <person name="Farnham G."/>
            <person name="Gachon C.M."/>
            <person name="Gschloessl B."/>
            <person name="Heesch S."/>
            <person name="Jabbari K."/>
            <person name="Jubin C."/>
            <person name="Kawai H."/>
            <person name="Kimura K."/>
            <person name="Kloareg B."/>
            <person name="Kupper F.C."/>
            <person name="Lang D."/>
            <person name="Le Bail A."/>
            <person name="Leblanc C."/>
            <person name="Lerouge P."/>
            <person name="Lohr M."/>
            <person name="Lopez P.J."/>
            <person name="Martens C."/>
            <person name="Maumus F."/>
            <person name="Michel G."/>
            <person name="Miranda-Saavedra D."/>
            <person name="Morales J."/>
            <person name="Moreau H."/>
            <person name="Motomura T."/>
            <person name="Nagasato C."/>
            <person name="Napoli C.A."/>
            <person name="Nelson D.R."/>
            <person name="Nyvall-Collen P."/>
            <person name="Peters A.F."/>
            <person name="Pommier C."/>
            <person name="Potin P."/>
            <person name="Poulain J."/>
            <person name="Quesneville H."/>
            <person name="Read B."/>
            <person name="Rensing S.A."/>
            <person name="Ritter A."/>
            <person name="Rousvoal S."/>
            <person name="Samanta M."/>
            <person name="Samson G."/>
            <person name="Schroeder D.C."/>
            <person name="Segurens B."/>
            <person name="Strittmatter M."/>
            <person name="Tonon T."/>
            <person name="Tregear J.W."/>
            <person name="Valentin K."/>
            <person name="von Dassow P."/>
            <person name="Yamagishi T."/>
            <person name="Van de Peer Y."/>
            <person name="Wincker P."/>
        </authorList>
    </citation>
    <scope>NUCLEOTIDE SEQUENCE [LARGE SCALE GENOMIC DNA]</scope>
    <source>
        <strain evidence="4">Ec32 / CCAP1310/4</strain>
    </source>
</reference>
<feature type="compositionally biased region" description="Low complexity" evidence="2">
    <location>
        <begin position="462"/>
        <end position="477"/>
    </location>
</feature>
<feature type="coiled-coil region" evidence="1">
    <location>
        <begin position="684"/>
        <end position="711"/>
    </location>
</feature>
<proteinExistence type="predicted"/>
<feature type="region of interest" description="Disordered" evidence="2">
    <location>
        <begin position="1014"/>
        <end position="1105"/>
    </location>
</feature>
<dbReference type="STRING" id="2880.D7FWK2"/>
<feature type="compositionally biased region" description="Low complexity" evidence="2">
    <location>
        <begin position="107"/>
        <end position="116"/>
    </location>
</feature>
<feature type="region of interest" description="Disordered" evidence="2">
    <location>
        <begin position="131"/>
        <end position="320"/>
    </location>
</feature>
<feature type="compositionally biased region" description="Low complexity" evidence="2">
    <location>
        <begin position="397"/>
        <end position="412"/>
    </location>
</feature>
<evidence type="ECO:0000313" key="4">
    <source>
        <dbReference type="Proteomes" id="UP000002630"/>
    </source>
</evidence>
<feature type="compositionally biased region" description="Low complexity" evidence="2">
    <location>
        <begin position="38"/>
        <end position="47"/>
    </location>
</feature>
<dbReference type="Proteomes" id="UP000002630">
    <property type="component" value="Unassembled WGS sequence"/>
</dbReference>
<feature type="compositionally biased region" description="Low complexity" evidence="2">
    <location>
        <begin position="1216"/>
        <end position="1226"/>
    </location>
</feature>
<sequence>MLAASSSSSPPMPLLESAAGVFSAFQFMAEPAAPSDKAAPIGGSPPSAGGGGPGMSAFSFLTDESPAAGNSVEGQDETVSIPAGDAAGRTTPSSFSFLSEGGGGGPAAESSVAAEAASSVVLSSSPLAATGKAELPASSDGKAAAEFGGAAGQTPGDVDQQPAGSSGLASEVSSPSASSSTTARADGLAATATATATATAAQEGAEKKPAADDVPSWKPSASVVRKKRAVRRVGYAREETLASSSMAPPVPRSPTAGRQAGGGNASTEAAGDQTSGSTPSATAGGGLSRGGGGDYEAPSVPIPSRKVTTSPMTAGREAMDDSMVAEAAAMAALAASMAPSEIQGAMAKGDLKQGSSHGTASSSTSSAAGGGAAASLSNPHPTATKKNHSFMTKFKGLLSQSSSSKSDSSPLSPHAAARKSAANPTVATTPRSSPKDAAAAAATTKAGEEDQPPLRSERGGADPDSAAGGGSSVVRPAFSGEEENGAVQEMRAELSVLIDAFQQKSESLSNRLTEAAAEKAALECSRTSLRNSHAEGIRRLAEAESEQQRLADEEDYEKAAELSLEIENLKEESASAARRLRELEEDGGSLDRSSAEARHELLVAVEETTRGLKVFQGRQDAKLGKLVSERAALFEEENRRMNTEQERIVLEKTHVERDWAHLEEELSQTEKAISDQTGGEDARMSKLRLMRMELEGEVKDLEAQLEAKRGALREVLVGLDEAEGRISAVRGKFERQLQRLRERERLVEVSRQDCQTEEASLQGDRDRHRELMEQATKEQQGLMDAVEGIADDVKLAEVLQSTLSKHWTSESRTGTVPADEKNGAETGDEDSRNDARDDALVALRSEVEGARSRYELKGRAVAALDERKDVLKAEMATNADALPDLEQRKRAAVGAKNYKEAGQVSRQIKETERRQQEVLELLSDLEHSVAEGSAARKELEGTKTELMQAEEALRVAEEAVATSRIAALERRAKPLRIASRAVARRGKTGGLRDAAESLLVVQLASLDAEAKDISARHGLAPPELSQPQPGDSDDESDGSGSGGGGGGSDCSAGPAAGGSGQEVVTSVEVDEEDGGSADGNDVEAAKPEDTATHVEAVPRKAEDDPAMVASRELIELEAAEVERDLADLDARLATALTDEDYDQAAELDAQMTQEDVDVDAAAACGSAGEEGRGEEHGGAGGNATAEAMDGNVATSEEDTDGCAAEADSGALDPVPGAAAGQEAGGDAPDDDVDGVREASDEGPAVVDLEEAEHDDAPQGRESLGVEGGTAVEQADGPERAV</sequence>
<evidence type="ECO:0008006" key="5">
    <source>
        <dbReference type="Google" id="ProtNLM"/>
    </source>
</evidence>
<feature type="compositionally biased region" description="Gly residues" evidence="2">
    <location>
        <begin position="1039"/>
        <end position="1048"/>
    </location>
</feature>
<accession>D7FWK2</accession>
<dbReference type="InParanoid" id="D7FWK2"/>
<feature type="region of interest" description="Disordered" evidence="2">
    <location>
        <begin position="806"/>
        <end position="837"/>
    </location>
</feature>